<protein>
    <recommendedName>
        <fullName evidence="1">CHASE2 domain-containing protein</fullName>
    </recommendedName>
</protein>
<name>X0VDF9_9ZZZZ</name>
<reference evidence="2" key="1">
    <citation type="journal article" date="2014" name="Front. Microbiol.">
        <title>High frequency of phylogenetically diverse reductive dehalogenase-homologous genes in deep subseafloor sedimentary metagenomes.</title>
        <authorList>
            <person name="Kawai M."/>
            <person name="Futagami T."/>
            <person name="Toyoda A."/>
            <person name="Takaki Y."/>
            <person name="Nishi S."/>
            <person name="Hori S."/>
            <person name="Arai W."/>
            <person name="Tsubouchi T."/>
            <person name="Morono Y."/>
            <person name="Uchiyama I."/>
            <person name="Ito T."/>
            <person name="Fujiyama A."/>
            <person name="Inagaki F."/>
            <person name="Takami H."/>
        </authorList>
    </citation>
    <scope>NUCLEOTIDE SEQUENCE</scope>
    <source>
        <strain evidence="2">Expedition CK06-06</strain>
    </source>
</reference>
<comment type="caution">
    <text evidence="2">The sequence shown here is derived from an EMBL/GenBank/DDBJ whole genome shotgun (WGS) entry which is preliminary data.</text>
</comment>
<evidence type="ECO:0000313" key="2">
    <source>
        <dbReference type="EMBL" id="GAG16194.1"/>
    </source>
</evidence>
<dbReference type="EMBL" id="BARS01036539">
    <property type="protein sequence ID" value="GAG16194.1"/>
    <property type="molecule type" value="Genomic_DNA"/>
</dbReference>
<organism evidence="2">
    <name type="scientific">marine sediment metagenome</name>
    <dbReference type="NCBI Taxonomy" id="412755"/>
    <lineage>
        <taxon>unclassified sequences</taxon>
        <taxon>metagenomes</taxon>
        <taxon>ecological metagenomes</taxon>
    </lineage>
</organism>
<gene>
    <name evidence="2" type="ORF">S01H1_56147</name>
</gene>
<feature type="domain" description="CHASE2" evidence="1">
    <location>
        <begin position="15"/>
        <end position="157"/>
    </location>
</feature>
<dbReference type="Pfam" id="PF05226">
    <property type="entry name" value="CHASE2"/>
    <property type="match status" value="1"/>
</dbReference>
<accession>X0VDF9</accession>
<dbReference type="InterPro" id="IPR007890">
    <property type="entry name" value="CHASE2"/>
</dbReference>
<feature type="non-terminal residue" evidence="2">
    <location>
        <position position="161"/>
    </location>
</feature>
<sequence>MGCLFTLVALLVQPFYGINLWLSDQLFTSQPPSPIIVIAGIDDNTLETYGRWAEWPRSLHAQAIDNLNQAGAKVIGFDIIFVDSSSDDELLATAMAKADNIALAAVGTQLVSQANVEITYDNFLLPTSSLEQAASNIGHVNVVPDGDGTVRRLPLIVKSSS</sequence>
<proteinExistence type="predicted"/>
<dbReference type="AlphaFoldDB" id="X0VDF9"/>
<dbReference type="SMART" id="SM01080">
    <property type="entry name" value="CHASE2"/>
    <property type="match status" value="1"/>
</dbReference>
<evidence type="ECO:0000259" key="1">
    <source>
        <dbReference type="SMART" id="SM01080"/>
    </source>
</evidence>